<protein>
    <submittedName>
        <fullName evidence="2">Uncharacterized protein</fullName>
    </submittedName>
</protein>
<comment type="caution">
    <text evidence="2">The sequence shown here is derived from an EMBL/GenBank/DDBJ whole genome shotgun (WGS) entry which is preliminary data.</text>
</comment>
<feature type="compositionally biased region" description="Basic and acidic residues" evidence="1">
    <location>
        <begin position="1"/>
        <end position="22"/>
    </location>
</feature>
<name>A0A5B7GZR4_PORTR</name>
<organism evidence="2 3">
    <name type="scientific">Portunus trituberculatus</name>
    <name type="common">Swimming crab</name>
    <name type="synonym">Neptunus trituberculatus</name>
    <dbReference type="NCBI Taxonomy" id="210409"/>
    <lineage>
        <taxon>Eukaryota</taxon>
        <taxon>Metazoa</taxon>
        <taxon>Ecdysozoa</taxon>
        <taxon>Arthropoda</taxon>
        <taxon>Crustacea</taxon>
        <taxon>Multicrustacea</taxon>
        <taxon>Malacostraca</taxon>
        <taxon>Eumalacostraca</taxon>
        <taxon>Eucarida</taxon>
        <taxon>Decapoda</taxon>
        <taxon>Pleocyemata</taxon>
        <taxon>Brachyura</taxon>
        <taxon>Eubrachyura</taxon>
        <taxon>Portunoidea</taxon>
        <taxon>Portunidae</taxon>
        <taxon>Portuninae</taxon>
        <taxon>Portunus</taxon>
    </lineage>
</organism>
<keyword evidence="3" id="KW-1185">Reference proteome</keyword>
<dbReference type="EMBL" id="VSRR010019818">
    <property type="protein sequence ID" value="MPC62567.1"/>
    <property type="molecule type" value="Genomic_DNA"/>
</dbReference>
<evidence type="ECO:0000313" key="3">
    <source>
        <dbReference type="Proteomes" id="UP000324222"/>
    </source>
</evidence>
<feature type="region of interest" description="Disordered" evidence="1">
    <location>
        <begin position="1"/>
        <end position="26"/>
    </location>
</feature>
<evidence type="ECO:0000256" key="1">
    <source>
        <dbReference type="SAM" id="MobiDB-lite"/>
    </source>
</evidence>
<gene>
    <name evidence="2" type="ORF">E2C01_056653</name>
</gene>
<accession>A0A5B7GZR4</accession>
<reference evidence="2 3" key="1">
    <citation type="submission" date="2019-05" db="EMBL/GenBank/DDBJ databases">
        <title>Another draft genome of Portunus trituberculatus and its Hox gene families provides insights of decapod evolution.</title>
        <authorList>
            <person name="Jeong J.-H."/>
            <person name="Song I."/>
            <person name="Kim S."/>
            <person name="Choi T."/>
            <person name="Kim D."/>
            <person name="Ryu S."/>
            <person name="Kim W."/>
        </authorList>
    </citation>
    <scope>NUCLEOTIDE SEQUENCE [LARGE SCALE GENOMIC DNA]</scope>
    <source>
        <tissue evidence="2">Muscle</tissue>
    </source>
</reference>
<sequence length="86" mass="10104">MKREEEVDVRETGRGEKGEREKQRRLRKTRPCLYPERGKGLSRRVLVVHYLMSSCGETRKDISRISGRSDRCLSNGARRRLKLMKA</sequence>
<evidence type="ECO:0000313" key="2">
    <source>
        <dbReference type="EMBL" id="MPC62567.1"/>
    </source>
</evidence>
<dbReference type="Proteomes" id="UP000324222">
    <property type="component" value="Unassembled WGS sequence"/>
</dbReference>
<proteinExistence type="predicted"/>
<dbReference type="AlphaFoldDB" id="A0A5B7GZR4"/>